<comment type="caution">
    <text evidence="2">The sequence shown here is derived from an EMBL/GenBank/DDBJ whole genome shotgun (WGS) entry which is preliminary data.</text>
</comment>
<evidence type="ECO:0000256" key="1">
    <source>
        <dbReference type="SAM" id="MobiDB-lite"/>
    </source>
</evidence>
<keyword evidence="3" id="KW-1185">Reference proteome</keyword>
<sequence length="86" mass="9779">MKRANGVAGHHGQTCSSAEIRSLRHVSESDQQPDDTEWLWRPPMMNSGLLRRPSRAMNDSVVDWRFLSFLIDEADEVKNNGLDLQA</sequence>
<accession>A0ABS8JXV0</accession>
<organism evidence="2 3">
    <name type="scientific">Paraburkholderia sejongensis</name>
    <dbReference type="NCBI Taxonomy" id="2886946"/>
    <lineage>
        <taxon>Bacteria</taxon>
        <taxon>Pseudomonadati</taxon>
        <taxon>Pseudomonadota</taxon>
        <taxon>Betaproteobacteria</taxon>
        <taxon>Burkholderiales</taxon>
        <taxon>Burkholderiaceae</taxon>
        <taxon>Paraburkholderia</taxon>
    </lineage>
</organism>
<gene>
    <name evidence="2" type="ORF">LJ656_19240</name>
</gene>
<feature type="region of interest" description="Disordered" evidence="1">
    <location>
        <begin position="1"/>
        <end position="42"/>
    </location>
</feature>
<dbReference type="EMBL" id="JAJITD010000009">
    <property type="protein sequence ID" value="MCC8394732.1"/>
    <property type="molecule type" value="Genomic_DNA"/>
</dbReference>
<dbReference type="RefSeq" id="WP_230510963.1">
    <property type="nucleotide sequence ID" value="NZ_JAJITD010000009.1"/>
</dbReference>
<proteinExistence type="predicted"/>
<dbReference type="Proteomes" id="UP001431019">
    <property type="component" value="Unassembled WGS sequence"/>
</dbReference>
<evidence type="ECO:0000313" key="3">
    <source>
        <dbReference type="Proteomes" id="UP001431019"/>
    </source>
</evidence>
<name>A0ABS8JXV0_9BURK</name>
<protein>
    <submittedName>
        <fullName evidence="2">Uncharacterized protein</fullName>
    </submittedName>
</protein>
<reference evidence="2 3" key="1">
    <citation type="submission" date="2021-11" db="EMBL/GenBank/DDBJ databases">
        <authorList>
            <person name="Oh E.-T."/>
            <person name="Kim S.-B."/>
        </authorList>
    </citation>
    <scope>NUCLEOTIDE SEQUENCE [LARGE SCALE GENOMIC DNA]</scope>
    <source>
        <strain evidence="2 3">MMS20-SJTR3</strain>
    </source>
</reference>
<evidence type="ECO:0000313" key="2">
    <source>
        <dbReference type="EMBL" id="MCC8394732.1"/>
    </source>
</evidence>